<evidence type="ECO:0000313" key="3">
    <source>
        <dbReference type="EMBL" id="KYO35824.1"/>
    </source>
</evidence>
<dbReference type="InterPro" id="IPR036397">
    <property type="entry name" value="RNaseH_sf"/>
</dbReference>
<dbReference type="InterPro" id="IPR041588">
    <property type="entry name" value="Integrase_H2C2"/>
</dbReference>
<name>A0A151NGD8_ALLMI</name>
<dbReference type="Pfam" id="PF17921">
    <property type="entry name" value="Integrase_H2C2"/>
    <property type="match status" value="1"/>
</dbReference>
<keyword evidence="4" id="KW-1185">Reference proteome</keyword>
<dbReference type="STRING" id="8496.A0A151NGD8"/>
<dbReference type="InterPro" id="IPR050951">
    <property type="entry name" value="Retrovirus_Pol_polyprotein"/>
</dbReference>
<dbReference type="PANTHER" id="PTHR37984:SF15">
    <property type="entry name" value="INTEGRASE CATALYTIC DOMAIN-CONTAINING PROTEIN"/>
    <property type="match status" value="1"/>
</dbReference>
<dbReference type="AlphaFoldDB" id="A0A151NGD8"/>
<evidence type="ECO:0000313" key="4">
    <source>
        <dbReference type="Proteomes" id="UP000050525"/>
    </source>
</evidence>
<protein>
    <recommendedName>
        <fullName evidence="1">Gypsy retrotransposon integrase-like protein 1</fullName>
    </recommendedName>
</protein>
<comment type="caution">
    <text evidence="3">The sequence shown here is derived from an EMBL/GenBank/DDBJ whole genome shotgun (WGS) entry which is preliminary data.</text>
</comment>
<dbReference type="EMBL" id="AKHW03003102">
    <property type="protein sequence ID" value="KYO35824.1"/>
    <property type="molecule type" value="Genomic_DNA"/>
</dbReference>
<dbReference type="SUPFAM" id="SSF53098">
    <property type="entry name" value="Ribonuclease H-like"/>
    <property type="match status" value="1"/>
</dbReference>
<accession>A0A151NGD8</accession>
<feature type="domain" description="Integrase zinc-binding" evidence="2">
    <location>
        <begin position="39"/>
        <end position="97"/>
    </location>
</feature>
<reference evidence="3 4" key="1">
    <citation type="journal article" date="2012" name="Genome Biol.">
        <title>Sequencing three crocodilian genomes to illuminate the evolution of archosaurs and amniotes.</title>
        <authorList>
            <person name="St John J.A."/>
            <person name="Braun E.L."/>
            <person name="Isberg S.R."/>
            <person name="Miles L.G."/>
            <person name="Chong A.Y."/>
            <person name="Gongora J."/>
            <person name="Dalzell P."/>
            <person name="Moran C."/>
            <person name="Bed'hom B."/>
            <person name="Abzhanov A."/>
            <person name="Burgess S.C."/>
            <person name="Cooksey A.M."/>
            <person name="Castoe T.A."/>
            <person name="Crawford N.G."/>
            <person name="Densmore L.D."/>
            <person name="Drew J.C."/>
            <person name="Edwards S.V."/>
            <person name="Faircloth B.C."/>
            <person name="Fujita M.K."/>
            <person name="Greenwold M.J."/>
            <person name="Hoffmann F.G."/>
            <person name="Howard J.M."/>
            <person name="Iguchi T."/>
            <person name="Janes D.E."/>
            <person name="Khan S.Y."/>
            <person name="Kohno S."/>
            <person name="de Koning A.J."/>
            <person name="Lance S.L."/>
            <person name="McCarthy F.M."/>
            <person name="McCormack J.E."/>
            <person name="Merchant M.E."/>
            <person name="Peterson D.G."/>
            <person name="Pollock D.D."/>
            <person name="Pourmand N."/>
            <person name="Raney B.J."/>
            <person name="Roessler K.A."/>
            <person name="Sanford J.R."/>
            <person name="Sawyer R.H."/>
            <person name="Schmidt C.J."/>
            <person name="Triplett E.W."/>
            <person name="Tuberville T.D."/>
            <person name="Venegas-Anaya M."/>
            <person name="Howard J.T."/>
            <person name="Jarvis E.D."/>
            <person name="Guillette L.J.Jr."/>
            <person name="Glenn T.C."/>
            <person name="Green R.E."/>
            <person name="Ray D.A."/>
        </authorList>
    </citation>
    <scope>NUCLEOTIDE SEQUENCE [LARGE SCALE GENOMIC DNA]</scope>
    <source>
        <strain evidence="3">KSC_2009_1</strain>
    </source>
</reference>
<proteinExistence type="predicted"/>
<organism evidence="3 4">
    <name type="scientific">Alligator mississippiensis</name>
    <name type="common">American alligator</name>
    <dbReference type="NCBI Taxonomy" id="8496"/>
    <lineage>
        <taxon>Eukaryota</taxon>
        <taxon>Metazoa</taxon>
        <taxon>Chordata</taxon>
        <taxon>Craniata</taxon>
        <taxon>Vertebrata</taxon>
        <taxon>Euteleostomi</taxon>
        <taxon>Archelosauria</taxon>
        <taxon>Archosauria</taxon>
        <taxon>Crocodylia</taxon>
        <taxon>Alligatoridae</taxon>
        <taxon>Alligatorinae</taxon>
        <taxon>Alligator</taxon>
    </lineage>
</organism>
<dbReference type="Proteomes" id="UP000050525">
    <property type="component" value="Unassembled WGS sequence"/>
</dbReference>
<evidence type="ECO:0000259" key="2">
    <source>
        <dbReference type="Pfam" id="PF17921"/>
    </source>
</evidence>
<dbReference type="FunFam" id="1.10.340.70:FF:000001">
    <property type="entry name" value="Retrovirus-related Pol polyprotein from transposon gypsy-like Protein"/>
    <property type="match status" value="1"/>
</dbReference>
<sequence length="191" mass="22321">MEFTPEKKEQVVWDKGLLYRLWIVKNQAETWKPCRQLIVPRKFRQQLLSMAHDLSCTTGHMGREWTRQQLQVNFYWPRIAQSVTDYCKSCETCQQKGKSGDKQRAPLQPLPIIDQHFQRVGIDIVGLLRHRTHRGKKYILTLVDFATQYPMAVALTFTEAPVVEDAPTKIFFQLGFPSEILTDRVGTSWLR</sequence>
<dbReference type="GO" id="GO:0003676">
    <property type="term" value="F:nucleic acid binding"/>
    <property type="evidence" value="ECO:0007669"/>
    <property type="project" value="InterPro"/>
</dbReference>
<dbReference type="PANTHER" id="PTHR37984">
    <property type="entry name" value="PROTEIN CBG26694"/>
    <property type="match status" value="1"/>
</dbReference>
<gene>
    <name evidence="3" type="ORF">Y1Q_0020553</name>
</gene>
<dbReference type="Gene3D" id="1.10.340.70">
    <property type="match status" value="1"/>
</dbReference>
<dbReference type="InterPro" id="IPR012337">
    <property type="entry name" value="RNaseH-like_sf"/>
</dbReference>
<evidence type="ECO:0000256" key="1">
    <source>
        <dbReference type="ARBA" id="ARBA00039658"/>
    </source>
</evidence>
<dbReference type="Gene3D" id="3.30.420.10">
    <property type="entry name" value="Ribonuclease H-like superfamily/Ribonuclease H"/>
    <property type="match status" value="1"/>
</dbReference>